<evidence type="ECO:0000256" key="2">
    <source>
        <dbReference type="ARBA" id="ARBA00023125"/>
    </source>
</evidence>
<dbReference type="InterPro" id="IPR003441">
    <property type="entry name" value="NAC-dom"/>
</dbReference>
<evidence type="ECO:0000256" key="5">
    <source>
        <dbReference type="SAM" id="MobiDB-lite"/>
    </source>
</evidence>
<evidence type="ECO:0000313" key="8">
    <source>
        <dbReference type="Proteomes" id="UP001341281"/>
    </source>
</evidence>
<dbReference type="Proteomes" id="UP001341281">
    <property type="component" value="Chromosome 09"/>
</dbReference>
<reference evidence="7 8" key="1">
    <citation type="submission" date="2024-02" db="EMBL/GenBank/DDBJ databases">
        <title>High-quality chromosome-scale genome assembly of Pensacola bahiagrass (Paspalum notatum Flugge var. saurae).</title>
        <authorList>
            <person name="Vega J.M."/>
            <person name="Podio M."/>
            <person name="Orjuela J."/>
            <person name="Siena L.A."/>
            <person name="Pessino S.C."/>
            <person name="Combes M.C."/>
            <person name="Mariac C."/>
            <person name="Albertini E."/>
            <person name="Pupilli F."/>
            <person name="Ortiz J.P.A."/>
            <person name="Leblanc O."/>
        </authorList>
    </citation>
    <scope>NUCLEOTIDE SEQUENCE [LARGE SCALE GENOMIC DNA]</scope>
    <source>
        <strain evidence="7">R1</strain>
        <tissue evidence="7">Leaf</tissue>
    </source>
</reference>
<accession>A0AAQ3XBP7</accession>
<dbReference type="Pfam" id="PF02365">
    <property type="entry name" value="NAM"/>
    <property type="match status" value="1"/>
</dbReference>
<dbReference type="PROSITE" id="PS51005">
    <property type="entry name" value="NAC"/>
    <property type="match status" value="1"/>
</dbReference>
<keyword evidence="2" id="KW-0238">DNA-binding</keyword>
<keyword evidence="1" id="KW-0805">Transcription regulation</keyword>
<feature type="domain" description="NAC" evidence="6">
    <location>
        <begin position="14"/>
        <end position="158"/>
    </location>
</feature>
<organism evidence="7 8">
    <name type="scientific">Paspalum notatum var. saurae</name>
    <dbReference type="NCBI Taxonomy" id="547442"/>
    <lineage>
        <taxon>Eukaryota</taxon>
        <taxon>Viridiplantae</taxon>
        <taxon>Streptophyta</taxon>
        <taxon>Embryophyta</taxon>
        <taxon>Tracheophyta</taxon>
        <taxon>Spermatophyta</taxon>
        <taxon>Magnoliopsida</taxon>
        <taxon>Liliopsida</taxon>
        <taxon>Poales</taxon>
        <taxon>Poaceae</taxon>
        <taxon>PACMAD clade</taxon>
        <taxon>Panicoideae</taxon>
        <taxon>Andropogonodae</taxon>
        <taxon>Paspaleae</taxon>
        <taxon>Paspalinae</taxon>
        <taxon>Paspalum</taxon>
    </lineage>
</organism>
<evidence type="ECO:0000313" key="7">
    <source>
        <dbReference type="EMBL" id="WVZ93043.1"/>
    </source>
</evidence>
<sequence length="479" mass="52082">MAPAPAPAVSSSGLPPGYHFLPEDKEIVGCYLVPRILGKSLPPSEILDVDPLSAPPPVLLKRHGRKLGQDAFFFAEGQAMSSKGSRQKRTCAGGGTWQGQTTGEAMRVRGCDMDVEWRKKSFNFHEDDKKGSTGWVMHEYAVTAPPKLAASLLRVYRIRFSGHGKNAQKRKRGGQEDSSSDSEGQEDVSAPAKTQRREAAVQDNSAVFVGEGLLEAQSEHVSGSSPWMGMMAGREVVEDSDALFNALFMGEDREVVDDNAALFTGECPLVAQSEHVASSSPWLKMMGDCEAVEDNSALFVGECPLAAQTEHVVSYSPWLNMMGDREVVEDNAALFVGEWPLAGQSEPVLSSSPWKRMMGDHKVVDNSALFMGECPLVVQSEHVLSSSPWKRMGDLFNNGNPPDASDAIAGMAESTGTPSEFGISTVFGSCSPLELPSGLIFSLSSRMESRPLLTFLMPLTTTDENLQETLRRLWYIWKA</sequence>
<proteinExistence type="predicted"/>
<evidence type="ECO:0000256" key="3">
    <source>
        <dbReference type="ARBA" id="ARBA00023163"/>
    </source>
</evidence>
<keyword evidence="4" id="KW-0539">Nucleus</keyword>
<gene>
    <name evidence="7" type="ORF">U9M48_039061</name>
</gene>
<dbReference type="GO" id="GO:0006355">
    <property type="term" value="P:regulation of DNA-templated transcription"/>
    <property type="evidence" value="ECO:0007669"/>
    <property type="project" value="InterPro"/>
</dbReference>
<dbReference type="SUPFAM" id="SSF101941">
    <property type="entry name" value="NAC domain"/>
    <property type="match status" value="1"/>
</dbReference>
<dbReference type="GO" id="GO:0003677">
    <property type="term" value="F:DNA binding"/>
    <property type="evidence" value="ECO:0007669"/>
    <property type="project" value="UniProtKB-KW"/>
</dbReference>
<name>A0AAQ3XBP7_PASNO</name>
<evidence type="ECO:0000256" key="4">
    <source>
        <dbReference type="ARBA" id="ARBA00023242"/>
    </source>
</evidence>
<protein>
    <recommendedName>
        <fullName evidence="6">NAC domain-containing protein</fullName>
    </recommendedName>
</protein>
<evidence type="ECO:0000259" key="6">
    <source>
        <dbReference type="PROSITE" id="PS51005"/>
    </source>
</evidence>
<dbReference type="Gene3D" id="2.170.150.80">
    <property type="entry name" value="NAC domain"/>
    <property type="match status" value="1"/>
</dbReference>
<dbReference type="AlphaFoldDB" id="A0AAQ3XBP7"/>
<dbReference type="EMBL" id="CP144753">
    <property type="protein sequence ID" value="WVZ93043.1"/>
    <property type="molecule type" value="Genomic_DNA"/>
</dbReference>
<dbReference type="InterPro" id="IPR036093">
    <property type="entry name" value="NAC_dom_sf"/>
</dbReference>
<evidence type="ECO:0000256" key="1">
    <source>
        <dbReference type="ARBA" id="ARBA00023015"/>
    </source>
</evidence>
<keyword evidence="8" id="KW-1185">Reference proteome</keyword>
<dbReference type="PANTHER" id="PTHR31719">
    <property type="entry name" value="NAC TRANSCRIPTION FACTOR 56"/>
    <property type="match status" value="1"/>
</dbReference>
<dbReference type="PANTHER" id="PTHR31719:SF88">
    <property type="entry name" value="OS07G0272700 PROTEIN"/>
    <property type="match status" value="1"/>
</dbReference>
<feature type="region of interest" description="Disordered" evidence="5">
    <location>
        <begin position="164"/>
        <end position="201"/>
    </location>
</feature>
<keyword evidence="3" id="KW-0804">Transcription</keyword>